<keyword evidence="1" id="KW-0472">Membrane</keyword>
<accession>X6N4F8</accession>
<evidence type="ECO:0000256" key="1">
    <source>
        <dbReference type="SAM" id="Phobius"/>
    </source>
</evidence>
<reference evidence="3 4" key="1">
    <citation type="journal article" date="2013" name="Curr. Biol.">
        <title>The Genome of the Foraminiferan Reticulomyxa filosa.</title>
        <authorList>
            <person name="Glockner G."/>
            <person name="Hulsmann N."/>
            <person name="Schleicher M."/>
            <person name="Noegel A.A."/>
            <person name="Eichinger L."/>
            <person name="Gallinger C."/>
            <person name="Pawlowski J."/>
            <person name="Sierra R."/>
            <person name="Euteneuer U."/>
            <person name="Pillet L."/>
            <person name="Moustafa A."/>
            <person name="Platzer M."/>
            <person name="Groth M."/>
            <person name="Szafranski K."/>
            <person name="Schliwa M."/>
        </authorList>
    </citation>
    <scope>NUCLEOTIDE SEQUENCE [LARGE SCALE GENOMIC DNA]</scope>
</reference>
<evidence type="ECO:0000313" key="3">
    <source>
        <dbReference type="EMBL" id="ETO20866.1"/>
    </source>
</evidence>
<keyword evidence="1" id="KW-1133">Transmembrane helix</keyword>
<dbReference type="InterPro" id="IPR056154">
    <property type="entry name" value="Beta-prop_IFT140_1st"/>
</dbReference>
<name>X6N4F8_RETFI</name>
<keyword evidence="1" id="KW-0812">Transmembrane</keyword>
<dbReference type="EMBL" id="ASPP01012168">
    <property type="protein sequence ID" value="ETO20866.1"/>
    <property type="molecule type" value="Genomic_DNA"/>
</dbReference>
<feature type="domain" description="IFT140 first beta-propeller" evidence="2">
    <location>
        <begin position="89"/>
        <end position="283"/>
    </location>
</feature>
<dbReference type="Proteomes" id="UP000023152">
    <property type="component" value="Unassembled WGS sequence"/>
</dbReference>
<keyword evidence="4" id="KW-1185">Reference proteome</keyword>
<gene>
    <name evidence="3" type="ORF">RFI_16341</name>
</gene>
<evidence type="ECO:0000259" key="2">
    <source>
        <dbReference type="Pfam" id="PF23383"/>
    </source>
</evidence>
<dbReference type="InterPro" id="IPR036322">
    <property type="entry name" value="WD40_repeat_dom_sf"/>
</dbReference>
<sequence length="577" mass="65599">MLVSFSDCGAKLIAADYVRNDRGYVPHTHTKKTTNKTKERLPHKTIESNGVIELLCTAKIAHRVLSISYQTLFQSQSNEECTEPTENAFETKTQEKKYFVLYCFHITLNNVFWMCSSGGNVYMLDDDGNCNEMLNFNNQQDAHDVTLFCMQYLPLKSTLVIITSDFMLYLYVMQSSGVLSLSTQCKLSIKPSAHVQCIYLFDGLIAISTESSSVQIFDTINSTNYLLPLSDPKHMAAPNDTIETIQFLNDCHQKLLIGITVKNRVVLWKFRPRMQSLPVQDQEASLSVPSFFFFFFLLIRINIAINNNNNNNDIGLKLLKEKTIGRYCHQLRLIKVCIILQRDCHLETIKSKCCLPYAMSARQTRFKTFSLYVFFSVFLFFFFFVCLLCDLYDYFSLSLSIFQQIKKIRSNLAILHIHVTLPLILLSDGKHVQVYGLSASLTAEGSALQPKKLNDWDLPHHTLLALHIASPIVDIENKLATACKSNTTDTASNDKVNVLWPMNKDIHIILVTNNSTSILLCDALGNVTYTLRLQEEDDGYAVAVDVRAHLLVVQKKKAIMSCDIGNFQARIKNMGHY</sequence>
<organism evidence="3 4">
    <name type="scientific">Reticulomyxa filosa</name>
    <dbReference type="NCBI Taxonomy" id="46433"/>
    <lineage>
        <taxon>Eukaryota</taxon>
        <taxon>Sar</taxon>
        <taxon>Rhizaria</taxon>
        <taxon>Retaria</taxon>
        <taxon>Foraminifera</taxon>
        <taxon>Monothalamids</taxon>
        <taxon>Reticulomyxidae</taxon>
        <taxon>Reticulomyxa</taxon>
    </lineage>
</organism>
<dbReference type="Pfam" id="PF23383">
    <property type="entry name" value="Beta-prop_IFT140_1st"/>
    <property type="match status" value="1"/>
</dbReference>
<proteinExistence type="predicted"/>
<protein>
    <recommendedName>
        <fullName evidence="2">IFT140 first beta-propeller domain-containing protein</fullName>
    </recommendedName>
</protein>
<dbReference type="InterPro" id="IPR015943">
    <property type="entry name" value="WD40/YVTN_repeat-like_dom_sf"/>
</dbReference>
<dbReference type="SUPFAM" id="SSF50978">
    <property type="entry name" value="WD40 repeat-like"/>
    <property type="match status" value="1"/>
</dbReference>
<evidence type="ECO:0000313" key="4">
    <source>
        <dbReference type="Proteomes" id="UP000023152"/>
    </source>
</evidence>
<dbReference type="Gene3D" id="2.130.10.10">
    <property type="entry name" value="YVTN repeat-like/Quinoprotein amine dehydrogenase"/>
    <property type="match status" value="1"/>
</dbReference>
<comment type="caution">
    <text evidence="3">The sequence shown here is derived from an EMBL/GenBank/DDBJ whole genome shotgun (WGS) entry which is preliminary data.</text>
</comment>
<feature type="transmembrane region" description="Helical" evidence="1">
    <location>
        <begin position="369"/>
        <end position="395"/>
    </location>
</feature>
<dbReference type="AlphaFoldDB" id="X6N4F8"/>
<feature type="transmembrane region" description="Helical" evidence="1">
    <location>
        <begin position="284"/>
        <end position="303"/>
    </location>
</feature>